<gene>
    <name evidence="5" type="ORF">HA299_03095</name>
</gene>
<dbReference type="AlphaFoldDB" id="A0A832RSX8"/>
<sequence>MIDPLEHYRYPRQWISQRAKLETRAEVERKIASGLFILSEDGWIRRGITTGTTACAALCGAISLEPHVKVSTPMGLTLELDVRVDGKRAMAVKFSGDHAFDATDGIEVVAERTKRALVFGRGIGIKRDGTKSVSSSVRRQLEENLERYSREYGYEGGVHIEVPRGASVAAHTDNPRLGIKDGISLLGSTGLVEPWGKRLVDTKLKIAAQYDKVVLTTGRRGWGWSRENLKGYQPFVFGVYLDEPLCHLSAQSIIIAGMPSLLIKWAMPELKGKLLGGMRPTEEHYRAVLSKARELNEGVEDVVFI</sequence>
<evidence type="ECO:0000256" key="3">
    <source>
        <dbReference type="ARBA" id="ARBA00022679"/>
    </source>
</evidence>
<dbReference type="RefSeq" id="WP_042687358.1">
    <property type="nucleotide sequence ID" value="NZ_DUIH01000011.1"/>
</dbReference>
<dbReference type="Proteomes" id="UP000600363">
    <property type="component" value="Unassembled WGS sequence"/>
</dbReference>
<organism evidence="5 6">
    <name type="scientific">Methermicoccus shengliensis</name>
    <dbReference type="NCBI Taxonomy" id="660064"/>
    <lineage>
        <taxon>Archaea</taxon>
        <taxon>Methanobacteriati</taxon>
        <taxon>Methanobacteriota</taxon>
        <taxon>Stenosarchaea group</taxon>
        <taxon>Methanomicrobia</taxon>
        <taxon>Methanosarcinales</taxon>
        <taxon>Methermicoccaceae</taxon>
        <taxon>Methermicoccus</taxon>
    </lineage>
</organism>
<dbReference type="PANTHER" id="PTHR35863">
    <property type="entry name" value="COBALT-PRECORRIN-5B C(1)-METHYLTRANSFERASE"/>
    <property type="match status" value="1"/>
</dbReference>
<evidence type="ECO:0000256" key="1">
    <source>
        <dbReference type="ARBA" id="ARBA00022573"/>
    </source>
</evidence>
<keyword evidence="2 5" id="KW-0489">Methyltransferase</keyword>
<dbReference type="SUPFAM" id="SSF111342">
    <property type="entry name" value="CbiD-like"/>
    <property type="match status" value="1"/>
</dbReference>
<evidence type="ECO:0000313" key="6">
    <source>
        <dbReference type="Proteomes" id="UP000600363"/>
    </source>
</evidence>
<dbReference type="EC" id="2.1.1.195" evidence="5"/>
<evidence type="ECO:0000256" key="4">
    <source>
        <dbReference type="ARBA" id="ARBA00022691"/>
    </source>
</evidence>
<name>A0A832RSX8_9EURY</name>
<dbReference type="Gene3D" id="3.40.50.10720">
    <property type="entry name" value="CbiD-like domains"/>
    <property type="match status" value="1"/>
</dbReference>
<protein>
    <submittedName>
        <fullName evidence="5">Cobalt-precorrin-5B (C(1))-methyltransferase</fullName>
        <ecNumber evidence="5">2.1.1.195</ecNumber>
    </submittedName>
</protein>
<keyword evidence="4" id="KW-0949">S-adenosyl-L-methionine</keyword>
<dbReference type="EMBL" id="DUIH01000011">
    <property type="protein sequence ID" value="HIH69595.1"/>
    <property type="molecule type" value="Genomic_DNA"/>
</dbReference>
<keyword evidence="1" id="KW-0169">Cobalamin biosynthesis</keyword>
<dbReference type="InterPro" id="IPR002748">
    <property type="entry name" value="CbiD"/>
</dbReference>
<accession>A0A832RSX8</accession>
<evidence type="ECO:0000256" key="2">
    <source>
        <dbReference type="ARBA" id="ARBA00022603"/>
    </source>
</evidence>
<dbReference type="Gene3D" id="3.30.1990.10">
    <property type="entry name" value="CbiD-like"/>
    <property type="match status" value="1"/>
</dbReference>
<reference evidence="5" key="1">
    <citation type="journal article" date="2020" name="bioRxiv">
        <title>A rank-normalized archaeal taxonomy based on genome phylogeny resolves widespread incomplete and uneven classifications.</title>
        <authorList>
            <person name="Rinke C."/>
            <person name="Chuvochina M."/>
            <person name="Mussig A.J."/>
            <person name="Chaumeil P.-A."/>
            <person name="Waite D.W."/>
            <person name="Whitman W.B."/>
            <person name="Parks D.H."/>
            <person name="Hugenholtz P."/>
        </authorList>
    </citation>
    <scope>NUCLEOTIDE SEQUENCE</scope>
    <source>
        <strain evidence="5">UBA12518</strain>
    </source>
</reference>
<dbReference type="NCBIfam" id="NF000853">
    <property type="entry name" value="PRK00075.2-2"/>
    <property type="match status" value="1"/>
</dbReference>
<comment type="caution">
    <text evidence="5">The sequence shown here is derived from an EMBL/GenBank/DDBJ whole genome shotgun (WGS) entry which is preliminary data.</text>
</comment>
<dbReference type="PANTHER" id="PTHR35863:SF1">
    <property type="entry name" value="COBALT-PRECORRIN-5B C(1)-METHYLTRANSFERASE"/>
    <property type="match status" value="1"/>
</dbReference>
<keyword evidence="3 5" id="KW-0808">Transferase</keyword>
<dbReference type="GO" id="GO:0032259">
    <property type="term" value="P:methylation"/>
    <property type="evidence" value="ECO:0007669"/>
    <property type="project" value="UniProtKB-KW"/>
</dbReference>
<dbReference type="GO" id="GO:0008168">
    <property type="term" value="F:methyltransferase activity"/>
    <property type="evidence" value="ECO:0007669"/>
    <property type="project" value="UniProtKB-KW"/>
</dbReference>
<proteinExistence type="predicted"/>
<dbReference type="Pfam" id="PF01888">
    <property type="entry name" value="CbiD"/>
    <property type="match status" value="1"/>
</dbReference>
<dbReference type="GO" id="GO:0009236">
    <property type="term" value="P:cobalamin biosynthetic process"/>
    <property type="evidence" value="ECO:0007669"/>
    <property type="project" value="UniProtKB-KW"/>
</dbReference>
<evidence type="ECO:0000313" key="5">
    <source>
        <dbReference type="EMBL" id="HIH69595.1"/>
    </source>
</evidence>
<dbReference type="Gene3D" id="3.30.2110.10">
    <property type="entry name" value="CbiD-like"/>
    <property type="match status" value="1"/>
</dbReference>
<dbReference type="InterPro" id="IPR036074">
    <property type="entry name" value="CbiD_sf"/>
</dbReference>